<dbReference type="Pfam" id="PF08379">
    <property type="entry name" value="Bact_transglu_N"/>
    <property type="match status" value="1"/>
</dbReference>
<dbReference type="SMART" id="SM00460">
    <property type="entry name" value="TGc"/>
    <property type="match status" value="1"/>
</dbReference>
<organism evidence="2 3">
    <name type="scientific">Natronocella acetinitrilica</name>
    <dbReference type="NCBI Taxonomy" id="414046"/>
    <lineage>
        <taxon>Bacteria</taxon>
        <taxon>Pseudomonadati</taxon>
        <taxon>Pseudomonadota</taxon>
        <taxon>Gammaproteobacteria</taxon>
        <taxon>Chromatiales</taxon>
        <taxon>Ectothiorhodospiraceae</taxon>
        <taxon>Natronocella</taxon>
    </lineage>
</organism>
<dbReference type="Proteomes" id="UP001205843">
    <property type="component" value="Unassembled WGS sequence"/>
</dbReference>
<dbReference type="InterPro" id="IPR038765">
    <property type="entry name" value="Papain-like_cys_pep_sf"/>
</dbReference>
<dbReference type="InterPro" id="IPR013589">
    <property type="entry name" value="Bac_transglu_N"/>
</dbReference>
<dbReference type="EMBL" id="JALJXV010000001">
    <property type="protein sequence ID" value="MCP1673480.1"/>
    <property type="molecule type" value="Genomic_DNA"/>
</dbReference>
<dbReference type="PANTHER" id="PTHR33490:SF1">
    <property type="entry name" value="SLL1233 PROTEIN"/>
    <property type="match status" value="1"/>
</dbReference>
<keyword evidence="2" id="KW-0378">Hydrolase</keyword>
<dbReference type="GO" id="GO:0008233">
    <property type="term" value="F:peptidase activity"/>
    <property type="evidence" value="ECO:0007669"/>
    <property type="project" value="UniProtKB-KW"/>
</dbReference>
<comment type="caution">
    <text evidence="2">The sequence shown here is derived from an EMBL/GenBank/DDBJ whole genome shotgun (WGS) entry which is preliminary data.</text>
</comment>
<evidence type="ECO:0000313" key="2">
    <source>
        <dbReference type="EMBL" id="MCP1673480.1"/>
    </source>
</evidence>
<proteinExistence type="predicted"/>
<evidence type="ECO:0000259" key="1">
    <source>
        <dbReference type="SMART" id="SM00460"/>
    </source>
</evidence>
<sequence>MAIHVGIEHYTAYQFDRPVRLSPHLVRLRPAPHARTPLHHYKLHIEPADHRIYWQQDPFGNFLARVVFPEPVERLVIDVRLTAELTVINPFDFFVEQYAEHYPFRYDALLNHALEPYFEVGESGPLLQEWLRKVDRRRRPIVHFLVELNQMLQQDIGYTVRMEPGVQTCEQTLGRAIGSCRDSGWLLVQILRHLGFAARFVSGYLVQLRSDEKSLDGPSGPEADFTDLHAWAEVYIPGAGWVGLDPTSGLFAGEGHIPLACTPDPVSAAPVTGFSDPCQVSFDFHNKVTRVHEDPRVTYPYDDDQWQAVQALGRRVDAELDALDVRLTMGGEPTFVSIDDMEGAEWNTEALGKDKRHRAGILLRRLQQRLAPGALLHFGQGKWYPGEPLPRWALGCFWLDGEPLWSDERLIADEQAQAMRGVEDAAAFAQALADSLGIRQDWVAPGYEDWLHYLWKEASSPVDANDIVLPWARQFRDDLSLALARGLDAPIGYAVPLRWDTGTKRWAGGPWRFGRDAMYLLPGGAPMGFRLPVHDLPDEDLDHAPGGPPSSADAPTVIKVPRTALCVEARDGQLRVFMPPLESLDHYRDLLASIEQTAAKLGLPVLIEGAEPPSDPRLQVFKVTPDPGVIEVNIHPAANWDQLEDTTVTLYEEARQARLGTEKFMLDGRHTGTGGGNHVTLGGATPEHSPLLRRPDLLRSLVTYWQRHPSLSYLFSGLFIGPTSQAPRVDERGDQAVLMLERALASITAETNPSTVDRALRNCLADLVGNTHRSEFSIDKLYSPDSPTGRLGLLEFRGFEMPPHPRMSLAQMLLLRVMVLHFWKQPCHGPLVRWGMLLHDRYLLPHYVWEDFSEVIGELNAAGYPVRLEWFEAFQEFRFPVYGRVRYQGVELELRMALEPWPVIEDRSSVQSTSRSVDSSAERLQLRCSGFDAERFRVTCNGRPLPLQATTTPGVFVAGVRYKAWAAHHGFHPTAETDAPLVFDLVDMKLGRSVGGCVYHVAHPGGRSYETFPVNAFEAESRRISRFWEWGHKAGVPARPGGEQQADDLVHTLDLRREGQHD</sequence>
<dbReference type="PANTHER" id="PTHR33490">
    <property type="entry name" value="BLR5614 PROTEIN-RELATED"/>
    <property type="match status" value="1"/>
</dbReference>
<dbReference type="InterPro" id="IPR018667">
    <property type="entry name" value="DUF2126"/>
</dbReference>
<gene>
    <name evidence="2" type="ORF">J2T57_000572</name>
</gene>
<dbReference type="InterPro" id="IPR002931">
    <property type="entry name" value="Transglutaminase-like"/>
</dbReference>
<evidence type="ECO:0000313" key="3">
    <source>
        <dbReference type="Proteomes" id="UP001205843"/>
    </source>
</evidence>
<reference evidence="2" key="1">
    <citation type="submission" date="2022-03" db="EMBL/GenBank/DDBJ databases">
        <title>Genomic Encyclopedia of Type Strains, Phase III (KMG-III): the genomes of soil and plant-associated and newly described type strains.</title>
        <authorList>
            <person name="Whitman W."/>
        </authorList>
    </citation>
    <scope>NUCLEOTIDE SEQUENCE</scope>
    <source>
        <strain evidence="2">ANL 6-2</strain>
    </source>
</reference>
<protein>
    <submittedName>
        <fullName evidence="2">Uncharacterized protein (DUF2126 family)/transglutaminase-like putative cysteine protease</fullName>
    </submittedName>
</protein>
<keyword evidence="2" id="KW-0645">Protease</keyword>
<keyword evidence="3" id="KW-1185">Reference proteome</keyword>
<name>A0AAE3G0J3_9GAMM</name>
<dbReference type="GO" id="GO:0006508">
    <property type="term" value="P:proteolysis"/>
    <property type="evidence" value="ECO:0007669"/>
    <property type="project" value="UniProtKB-KW"/>
</dbReference>
<accession>A0AAE3G0J3</accession>
<dbReference type="AlphaFoldDB" id="A0AAE3G0J3"/>
<dbReference type="Pfam" id="PF09899">
    <property type="entry name" value="DUF2126"/>
    <property type="match status" value="2"/>
</dbReference>
<dbReference type="Gene3D" id="3.10.620.30">
    <property type="match status" value="1"/>
</dbReference>
<dbReference type="RefSeq" id="WP_253473895.1">
    <property type="nucleotide sequence ID" value="NZ_JALJXV010000001.1"/>
</dbReference>
<dbReference type="Pfam" id="PF01841">
    <property type="entry name" value="Transglut_core"/>
    <property type="match status" value="1"/>
</dbReference>
<dbReference type="SUPFAM" id="SSF54001">
    <property type="entry name" value="Cysteine proteinases"/>
    <property type="match status" value="1"/>
</dbReference>
<feature type="domain" description="Transglutaminase-like" evidence="1">
    <location>
        <begin position="172"/>
        <end position="248"/>
    </location>
</feature>